<comment type="caution">
    <text evidence="1">The sequence shown here is derived from an EMBL/GenBank/DDBJ whole genome shotgun (WGS) entry which is preliminary data.</text>
</comment>
<organism evidence="1">
    <name type="scientific">marine sediment metagenome</name>
    <dbReference type="NCBI Taxonomy" id="412755"/>
    <lineage>
        <taxon>unclassified sequences</taxon>
        <taxon>metagenomes</taxon>
        <taxon>ecological metagenomes</taxon>
    </lineage>
</organism>
<name>X1PSV5_9ZZZZ</name>
<protein>
    <recommendedName>
        <fullName evidence="2">SpoVT-AbrB domain-containing protein</fullName>
    </recommendedName>
</protein>
<proteinExistence type="predicted"/>
<dbReference type="SUPFAM" id="SSF89447">
    <property type="entry name" value="AbrB/MazE/MraZ-like"/>
    <property type="match status" value="1"/>
</dbReference>
<dbReference type="InterPro" id="IPR037914">
    <property type="entry name" value="SpoVT-AbrB_sf"/>
</dbReference>
<dbReference type="EMBL" id="BARW01004001">
    <property type="protein sequence ID" value="GAI59332.1"/>
    <property type="molecule type" value="Genomic_DNA"/>
</dbReference>
<gene>
    <name evidence="1" type="ORF">S12H4_09723</name>
</gene>
<evidence type="ECO:0000313" key="1">
    <source>
        <dbReference type="EMBL" id="GAI59332.1"/>
    </source>
</evidence>
<reference evidence="1" key="1">
    <citation type="journal article" date="2014" name="Front. Microbiol.">
        <title>High frequency of phylogenetically diverse reductive dehalogenase-homologous genes in deep subseafloor sedimentary metagenomes.</title>
        <authorList>
            <person name="Kawai M."/>
            <person name="Futagami T."/>
            <person name="Toyoda A."/>
            <person name="Takaki Y."/>
            <person name="Nishi S."/>
            <person name="Hori S."/>
            <person name="Arai W."/>
            <person name="Tsubouchi T."/>
            <person name="Morono Y."/>
            <person name="Uchiyama I."/>
            <person name="Ito T."/>
            <person name="Fujiyama A."/>
            <person name="Inagaki F."/>
            <person name="Takami H."/>
        </authorList>
    </citation>
    <scope>NUCLEOTIDE SEQUENCE</scope>
    <source>
        <strain evidence="1">Expedition CK06-06</strain>
    </source>
</reference>
<dbReference type="AlphaFoldDB" id="X1PSV5"/>
<accession>X1PSV5</accession>
<evidence type="ECO:0008006" key="2">
    <source>
        <dbReference type="Google" id="ProtNLM"/>
    </source>
</evidence>
<sequence>METRKVIKIKNSLYINIPAEIAERWGIEKGDSWIVGDLPDYGILISRSGAIDRAPSALDIEDRLYRCADNIFSELRRKGKALEGSFTFNIMNRLIGEIVRSRVFGMKEEIIELVSRAMIEDQGRDEVGMLPGETFPKEQIDSTY</sequence>